<dbReference type="PRINTS" id="PR00737">
    <property type="entry name" value="GLHYDRLASE16"/>
</dbReference>
<evidence type="ECO:0000256" key="2">
    <source>
        <dbReference type="ARBA" id="ARBA00012690"/>
    </source>
</evidence>
<proteinExistence type="predicted"/>
<evidence type="ECO:0000256" key="5">
    <source>
        <dbReference type="PIRSR" id="PIRSR608264-1"/>
    </source>
</evidence>
<dbReference type="OrthoDB" id="9809583at2"/>
<name>A0A4R1BL70_9ACTN</name>
<keyword evidence="9" id="KW-1185">Reference proteome</keyword>
<dbReference type="Pfam" id="PF00722">
    <property type="entry name" value="Glyco_hydro_16"/>
    <property type="match status" value="1"/>
</dbReference>
<evidence type="ECO:0000256" key="4">
    <source>
        <dbReference type="ARBA" id="ARBA00023295"/>
    </source>
</evidence>
<evidence type="ECO:0000313" key="9">
    <source>
        <dbReference type="Proteomes" id="UP000295244"/>
    </source>
</evidence>
<dbReference type="PROSITE" id="PS51762">
    <property type="entry name" value="GH16_2"/>
    <property type="match status" value="1"/>
</dbReference>
<dbReference type="InterPro" id="IPR013320">
    <property type="entry name" value="ConA-like_dom_sf"/>
</dbReference>
<keyword evidence="3 8" id="KW-0378">Hydrolase</keyword>
<organism evidence="8 9">
    <name type="scientific">Rubrobacter taiwanensis</name>
    <dbReference type="NCBI Taxonomy" id="185139"/>
    <lineage>
        <taxon>Bacteria</taxon>
        <taxon>Bacillati</taxon>
        <taxon>Actinomycetota</taxon>
        <taxon>Rubrobacteria</taxon>
        <taxon>Rubrobacterales</taxon>
        <taxon>Rubrobacteraceae</taxon>
        <taxon>Rubrobacter</taxon>
    </lineage>
</organism>
<feature type="active site" description="Nucleophile" evidence="5">
    <location>
        <position position="119"/>
    </location>
</feature>
<dbReference type="InterPro" id="IPR008264">
    <property type="entry name" value="Beta_glucanase"/>
</dbReference>
<dbReference type="PANTHER" id="PTHR38121">
    <property type="entry name" value="GH16 DOMAIN-CONTAINING PROTEIN"/>
    <property type="match status" value="1"/>
</dbReference>
<evidence type="ECO:0000256" key="1">
    <source>
        <dbReference type="ARBA" id="ARBA00000481"/>
    </source>
</evidence>
<feature type="domain" description="GH16" evidence="7">
    <location>
        <begin position="21"/>
        <end position="225"/>
    </location>
</feature>
<evidence type="ECO:0000259" key="7">
    <source>
        <dbReference type="PROSITE" id="PS51762"/>
    </source>
</evidence>
<evidence type="ECO:0000313" key="8">
    <source>
        <dbReference type="EMBL" id="TCJ18057.1"/>
    </source>
</evidence>
<dbReference type="Gene3D" id="2.60.120.200">
    <property type="match status" value="1"/>
</dbReference>
<sequence length="225" mass="25528">MYMRRLLVVLALASVQAMLLAGAAGASSASFFDGFAYFDAERWSKGDHKLGRSYLDPRNVSVAGDNLQIKLPARTLNGGEVLTNELYGYGSYTARMKVPYAPTSITGFFLYKSPDYESEIDIEVFNDSSRKVMFTTYANGSQTHTETMLLPFDPTAGYHEYRFDYAPGYVRFYADDNLMKEWTDGIPQTSMHLMVNAWFPNWLGGKKPRKDAYLYVDSIGYTQRY</sequence>
<dbReference type="GO" id="GO:0042972">
    <property type="term" value="F:licheninase activity"/>
    <property type="evidence" value="ECO:0007669"/>
    <property type="project" value="UniProtKB-EC"/>
</dbReference>
<dbReference type="PANTHER" id="PTHR38121:SF2">
    <property type="entry name" value="ACYLTRANSFERASE 3 DOMAIN-CONTAINING PROTEIN"/>
    <property type="match status" value="1"/>
</dbReference>
<feature type="active site" description="Proton donor" evidence="5">
    <location>
        <position position="123"/>
    </location>
</feature>
<feature type="chain" id="PRO_5038939506" description="licheninase" evidence="6">
    <location>
        <begin position="27"/>
        <end position="225"/>
    </location>
</feature>
<gene>
    <name evidence="8" type="ORF">E0L93_06455</name>
</gene>
<dbReference type="EC" id="3.2.1.73" evidence="2"/>
<dbReference type="AlphaFoldDB" id="A0A4R1BL70"/>
<evidence type="ECO:0000256" key="3">
    <source>
        <dbReference type="ARBA" id="ARBA00022801"/>
    </source>
</evidence>
<dbReference type="GO" id="GO:0005975">
    <property type="term" value="P:carbohydrate metabolic process"/>
    <property type="evidence" value="ECO:0007669"/>
    <property type="project" value="InterPro"/>
</dbReference>
<evidence type="ECO:0000256" key="6">
    <source>
        <dbReference type="SAM" id="SignalP"/>
    </source>
</evidence>
<dbReference type="InterPro" id="IPR000757">
    <property type="entry name" value="Beta-glucanase-like"/>
</dbReference>
<protein>
    <recommendedName>
        <fullName evidence="2">licheninase</fullName>
        <ecNumber evidence="2">3.2.1.73</ecNumber>
    </recommendedName>
</protein>
<dbReference type="Proteomes" id="UP000295244">
    <property type="component" value="Unassembled WGS sequence"/>
</dbReference>
<dbReference type="SUPFAM" id="SSF49899">
    <property type="entry name" value="Concanavalin A-like lectins/glucanases"/>
    <property type="match status" value="1"/>
</dbReference>
<accession>A0A4R1BL70</accession>
<reference evidence="8 9" key="1">
    <citation type="submission" date="2019-03" db="EMBL/GenBank/DDBJ databases">
        <title>Whole genome sequence of a novel Rubrobacter taiwanensis strain, isolated from Yellowstone National Park.</title>
        <authorList>
            <person name="Freed S."/>
            <person name="Ramaley R.F."/>
            <person name="Kyndt J.A."/>
        </authorList>
    </citation>
    <scope>NUCLEOTIDE SEQUENCE [LARGE SCALE GENOMIC DNA]</scope>
    <source>
        <strain evidence="8 9">Yellowstone</strain>
    </source>
</reference>
<comment type="caution">
    <text evidence="8">The sequence shown here is derived from an EMBL/GenBank/DDBJ whole genome shotgun (WGS) entry which is preliminary data.</text>
</comment>
<comment type="catalytic activity">
    <reaction evidence="1">
        <text>Hydrolysis of (1-&gt;4)-beta-D-glucosidic linkages in beta-D-glucans containing (1-&gt;3)- and (1-&gt;4)-bonds.</text>
        <dbReference type="EC" id="3.2.1.73"/>
    </reaction>
</comment>
<feature type="signal peptide" evidence="6">
    <location>
        <begin position="1"/>
        <end position="26"/>
    </location>
</feature>
<dbReference type="CDD" id="cd00413">
    <property type="entry name" value="Glyco_hydrolase_16"/>
    <property type="match status" value="1"/>
</dbReference>
<keyword evidence="6" id="KW-0732">Signal</keyword>
<dbReference type="EMBL" id="SKBU01000013">
    <property type="protein sequence ID" value="TCJ18057.1"/>
    <property type="molecule type" value="Genomic_DNA"/>
</dbReference>
<keyword evidence="4" id="KW-0326">Glycosidase</keyword>